<dbReference type="GeneID" id="80541279"/>
<feature type="compositionally biased region" description="Basic and acidic residues" evidence="1">
    <location>
        <begin position="28"/>
        <end position="47"/>
    </location>
</feature>
<dbReference type="InterPro" id="IPR009261">
    <property type="entry name" value="AcMNPV_AC78"/>
</dbReference>
<keyword evidence="2" id="KW-0812">Transmembrane</keyword>
<evidence type="ECO:0000313" key="4">
    <source>
        <dbReference type="Proteomes" id="UP001162233"/>
    </source>
</evidence>
<evidence type="ECO:0000256" key="2">
    <source>
        <dbReference type="SAM" id="Phobius"/>
    </source>
</evidence>
<dbReference type="Pfam" id="PF06024">
    <property type="entry name" value="Orf78"/>
    <property type="match status" value="1"/>
</dbReference>
<sequence length="114" mass="13467">MNLDVPYQRLPPTLRVQYVPLKLALNDNESKDKENADSNKTDKSKSKQLFYKEGDNFDYQTLNGNDKQFIDIVLVVLLSLFCVLVLLYAIYYFIIIRDQKKPTNFDSLPYRFFE</sequence>
<keyword evidence="2" id="KW-1133">Transmembrane helix</keyword>
<evidence type="ECO:0008006" key="5">
    <source>
        <dbReference type="Google" id="ProtNLM"/>
    </source>
</evidence>
<keyword evidence="4" id="KW-1185">Reference proteome</keyword>
<reference evidence="3" key="1">
    <citation type="journal article" date="2019" name="Viruses">
        <title>A Novel Alphabaculovirus from the Soybean Looper, Chrysodeixis includens, that Produces Tetrahedral Occlusion Bodies and Encodes Two Copies of he65.</title>
        <authorList>
            <person name="Harrison R.L."/>
            <person name="Rowley D.L."/>
            <person name="Popham H.J.R."/>
        </authorList>
    </citation>
    <scope>NUCLEOTIDE SEQUENCE</scope>
    <source>
        <strain evidence="3">ChinNPV-1</strain>
    </source>
</reference>
<feature type="transmembrane region" description="Helical" evidence="2">
    <location>
        <begin position="72"/>
        <end position="94"/>
    </location>
</feature>
<dbReference type="KEGG" id="vg:80541279"/>
<dbReference type="Proteomes" id="UP001162233">
    <property type="component" value="Segment"/>
</dbReference>
<evidence type="ECO:0000256" key="1">
    <source>
        <dbReference type="SAM" id="MobiDB-lite"/>
    </source>
</evidence>
<keyword evidence="2" id="KW-0472">Membrane</keyword>
<evidence type="ECO:0000313" key="3">
    <source>
        <dbReference type="EMBL" id="QED40593.1"/>
    </source>
</evidence>
<accession>A0A5B8YSB4</accession>
<protein>
    <recommendedName>
        <fullName evidence="5">Ac78</fullName>
    </recommendedName>
</protein>
<name>A0A5B8YSB4_9ABAC</name>
<feature type="region of interest" description="Disordered" evidence="1">
    <location>
        <begin position="27"/>
        <end position="47"/>
    </location>
</feature>
<proteinExistence type="predicted"/>
<organism evidence="3 4">
    <name type="scientific">Chrysodeixis includens nucleopolyhedrovirus</name>
    <dbReference type="NCBI Taxonomy" id="1207438"/>
    <lineage>
        <taxon>Viruses</taxon>
        <taxon>Viruses incertae sedis</taxon>
        <taxon>Naldaviricetes</taxon>
        <taxon>Lefavirales</taxon>
        <taxon>Baculoviridae</taxon>
        <taxon>Alphabaculovirus</taxon>
        <taxon>Alphabaculovirus chrincludentis</taxon>
        <taxon>Alphabaculovirus alterchrincludentis</taxon>
    </lineage>
</organism>
<dbReference type="RefSeq" id="YP_010802509.1">
    <property type="nucleotide sequence ID" value="NC_077025.1"/>
</dbReference>
<dbReference type="EMBL" id="MK746083">
    <property type="protein sequence ID" value="QED40593.1"/>
    <property type="molecule type" value="Genomic_DNA"/>
</dbReference>